<dbReference type="GO" id="GO:0042773">
    <property type="term" value="P:ATP synthesis coupled electron transport"/>
    <property type="evidence" value="ECO:0007669"/>
    <property type="project" value="InterPro"/>
</dbReference>
<proteinExistence type="inferred from homology"/>
<dbReference type="OrthoDB" id="9810782at2"/>
<dbReference type="InterPro" id="IPR054351">
    <property type="entry name" value="NADH_UbQ_OxRdtase_ferredoxin"/>
</dbReference>
<dbReference type="InterPro" id="IPR050123">
    <property type="entry name" value="Prok_molybdopt-oxidoreductase"/>
</dbReference>
<dbReference type="SUPFAM" id="SSF54292">
    <property type="entry name" value="2Fe-2S ferredoxin-like"/>
    <property type="match status" value="1"/>
</dbReference>
<dbReference type="SUPFAM" id="SSF53706">
    <property type="entry name" value="Formate dehydrogenase/DMSO reductase, domains 1-3"/>
    <property type="match status" value="1"/>
</dbReference>
<dbReference type="Proteomes" id="UP000294404">
    <property type="component" value="Chromosome"/>
</dbReference>
<organism evidence="21 22">
    <name type="scientific">Buchnera aphidicola</name>
    <name type="common">Cinara cuneomaculata</name>
    <dbReference type="NCBI Taxonomy" id="1660040"/>
    <lineage>
        <taxon>Bacteria</taxon>
        <taxon>Pseudomonadati</taxon>
        <taxon>Pseudomonadota</taxon>
        <taxon>Gammaproteobacteria</taxon>
        <taxon>Enterobacterales</taxon>
        <taxon>Erwiniaceae</taxon>
        <taxon>Buchnera</taxon>
    </lineage>
</organism>
<keyword evidence="21" id="KW-0560">Oxidoreductase</keyword>
<evidence type="ECO:0000256" key="13">
    <source>
        <dbReference type="ARBA" id="ARBA00031577"/>
    </source>
</evidence>
<dbReference type="EMBL" id="LR217695">
    <property type="protein sequence ID" value="VFP78088.1"/>
    <property type="molecule type" value="Genomic_DNA"/>
</dbReference>
<evidence type="ECO:0000256" key="9">
    <source>
        <dbReference type="ARBA" id="ARBA00023004"/>
    </source>
</evidence>
<dbReference type="CDD" id="cd00207">
    <property type="entry name" value="fer2"/>
    <property type="match status" value="1"/>
</dbReference>
<dbReference type="PANTHER" id="PTHR43105">
    <property type="entry name" value="RESPIRATORY NITRATE REDUCTASE"/>
    <property type="match status" value="1"/>
</dbReference>
<feature type="domain" description="4Fe-4S Mo/W bis-MGD-type" evidence="19">
    <location>
        <begin position="221"/>
        <end position="277"/>
    </location>
</feature>
<evidence type="ECO:0000256" key="10">
    <source>
        <dbReference type="ARBA" id="ARBA00023014"/>
    </source>
</evidence>
<dbReference type="AlphaFoldDB" id="A0A451CXN1"/>
<dbReference type="GO" id="GO:0003954">
    <property type="term" value="F:NADH dehydrogenase activity"/>
    <property type="evidence" value="ECO:0007669"/>
    <property type="project" value="TreeGrafter"/>
</dbReference>
<dbReference type="NCBIfam" id="TIGR01973">
    <property type="entry name" value="NuoG"/>
    <property type="match status" value="1"/>
</dbReference>
<dbReference type="InterPro" id="IPR010228">
    <property type="entry name" value="NADH_UbQ_OxRdtase_Gsu"/>
</dbReference>
<evidence type="ECO:0000256" key="3">
    <source>
        <dbReference type="ARBA" id="ARBA00019902"/>
    </source>
</evidence>
<evidence type="ECO:0000256" key="6">
    <source>
        <dbReference type="ARBA" id="ARBA00022719"/>
    </source>
</evidence>
<sequence>MVKIYINKKIFFVKSSYNVLQACLSVGIDVPFFCWHPALGSIGSCRQCAIKLYRNDDDQSGLISMACMLAVKPDMNISTTHSDVRKFQKNIIEMMMLNHPHDCPVCAEGGSCHLQDMTVLNRHHIRRYRFEKRVYSNQYLGPFISHTMNRCITCYRCVRYYNDYAGGQDFGVYGSSNKIYFGRFENGILESEYSGNLIDICPTGVFTDKSNTQNFYRKWDLQYSPSICHNCSIGCNISIGERLGKLCRIDNRYNKHLNKYFLCDLGKFGCNYVNFNSTLKPFKRKKNIVQFLNYATVIQLISNILRNSSNRILGIGSPRASIESNMALFNLVGKNNFSNGMLPELDKCITLISKIIKSGGIHIPSISEIEKYDVILIIGEDITQTAALAALSVRQAVRGVHSSVSDESNIPIWHINAIKNITQDKKNLLFVINGTYTKLDDISKISYYGSIQQQLQFSTSIFDCIDNNAQYVKNNHVDIFDQVNFIATALCNSKKPLIISGTSYYDVNFIKISFNIAKILKKKGLPVGLALFPPAANSIGISLIPSISLDVMFNIIYSKQVNVLIVLENDLYRLYESNFIDKIIKNINTIIVIDHQNNKTVKNSHIFLPCTNFFESSGNIINYEARVQRFFKTHNPNFYKKKIYKLESWRWIHAIQYSINSFTSIQSFTLDKMMKLCSSLNPIFKKLQDSACSADFRIYGQKIARSSLRFSGRSATFADKNIHEPVSPVDPDSMFSFSMEGNQQTGNNFSHVPFLWSPNWNSNQSLYKSSNHVNNRAIGVYDGILLFRHHKNKIVSKFLIKKNNTNIMKNSSYFQIIPYYKLLGSEEMSHNYFTKIMKTNIIYAQLSYSDASRLKINNGEILQFQINRYIMRLPVRLSRKISSFHIGLPIGCSNLPTVFFNKVATNLIKFNK</sequence>
<dbReference type="PROSITE" id="PS00643">
    <property type="entry name" value="COMPLEX1_75K_3"/>
    <property type="match status" value="1"/>
</dbReference>
<evidence type="ECO:0000256" key="4">
    <source>
        <dbReference type="ARBA" id="ARBA00022485"/>
    </source>
</evidence>
<gene>
    <name evidence="21" type="primary">nuoG</name>
    <name evidence="21" type="ORF">BUCICUMA2628_108</name>
</gene>
<name>A0A451CXN1_9GAMM</name>
<keyword evidence="6" id="KW-0874">Quinone</keyword>
<evidence type="ECO:0000256" key="8">
    <source>
        <dbReference type="ARBA" id="ARBA00022967"/>
    </source>
</evidence>
<dbReference type="InterPro" id="IPR036010">
    <property type="entry name" value="2Fe-2S_ferredoxin-like_sf"/>
</dbReference>
<accession>A0A451CXN1</accession>
<dbReference type="SUPFAM" id="SSF54862">
    <property type="entry name" value="4Fe-4S ferredoxins"/>
    <property type="match status" value="1"/>
</dbReference>
<dbReference type="Pfam" id="PF13510">
    <property type="entry name" value="Fer2_4"/>
    <property type="match status" value="1"/>
</dbReference>
<evidence type="ECO:0000256" key="7">
    <source>
        <dbReference type="ARBA" id="ARBA00022723"/>
    </source>
</evidence>
<dbReference type="PROSITE" id="PS51839">
    <property type="entry name" value="4FE4S_HC3"/>
    <property type="match status" value="1"/>
</dbReference>
<keyword evidence="7" id="KW-0479">Metal-binding</keyword>
<dbReference type="InterPro" id="IPR019574">
    <property type="entry name" value="NADH_UbQ_OxRdtase_Gsu_4Fe4S-bd"/>
</dbReference>
<dbReference type="Pfam" id="PF10588">
    <property type="entry name" value="NADH-G_4Fe-4S_3"/>
    <property type="match status" value="1"/>
</dbReference>
<comment type="cofactor">
    <cofactor evidence="1">
        <name>[4Fe-4S] cluster</name>
        <dbReference type="ChEBI" id="CHEBI:49883"/>
    </cofactor>
</comment>
<feature type="domain" description="4Fe-4S His(Cys)3-ligated-type" evidence="20">
    <location>
        <begin position="83"/>
        <end position="122"/>
    </location>
</feature>
<dbReference type="InterPro" id="IPR000283">
    <property type="entry name" value="NADH_UbQ_OxRdtase_75kDa_su_CS"/>
</dbReference>
<protein>
    <recommendedName>
        <fullName evidence="3">NADH-quinone oxidoreductase subunit G</fullName>
    </recommendedName>
    <alternativeName>
        <fullName evidence="13">NADH dehydrogenase I subunit G</fullName>
    </alternativeName>
    <alternativeName>
        <fullName evidence="14">NDH-1 subunit G</fullName>
    </alternativeName>
</protein>
<dbReference type="Gene3D" id="3.10.20.740">
    <property type="match status" value="1"/>
</dbReference>
<evidence type="ECO:0000256" key="2">
    <source>
        <dbReference type="ARBA" id="ARBA00005404"/>
    </source>
</evidence>
<dbReference type="SMART" id="SM00929">
    <property type="entry name" value="NADH-G_4Fe-4S_3"/>
    <property type="match status" value="1"/>
</dbReference>
<evidence type="ECO:0000256" key="5">
    <source>
        <dbReference type="ARBA" id="ARBA00022714"/>
    </source>
</evidence>
<reference evidence="21 22" key="1">
    <citation type="submission" date="2019-02" db="EMBL/GenBank/DDBJ databases">
        <authorList>
            <person name="Manzano-Marin A."/>
            <person name="Manzano-Marin A."/>
        </authorList>
    </citation>
    <scope>NUCLEOTIDE SEQUENCE [LARGE SCALE GENOMIC DNA]</scope>
    <source>
        <strain evidence="21 22">BuCicuneomaculata</strain>
    </source>
</reference>
<dbReference type="InterPro" id="IPR006963">
    <property type="entry name" value="Mopterin_OxRdtase_4Fe-4S_dom"/>
</dbReference>
<keyword evidence="11" id="KW-0520">NAD</keyword>
<dbReference type="GO" id="GO:0048038">
    <property type="term" value="F:quinone binding"/>
    <property type="evidence" value="ECO:0007669"/>
    <property type="project" value="UniProtKB-KW"/>
</dbReference>
<feature type="domain" description="2Fe-2S ferredoxin-type" evidence="18">
    <location>
        <begin position="1"/>
        <end position="83"/>
    </location>
</feature>
<evidence type="ECO:0000256" key="14">
    <source>
        <dbReference type="ARBA" id="ARBA00032783"/>
    </source>
</evidence>
<dbReference type="PROSITE" id="PS00641">
    <property type="entry name" value="COMPLEX1_75K_1"/>
    <property type="match status" value="1"/>
</dbReference>
<dbReference type="Pfam" id="PF22117">
    <property type="entry name" value="Fer4_Nqo3"/>
    <property type="match status" value="1"/>
</dbReference>
<dbReference type="PROSITE" id="PS51669">
    <property type="entry name" value="4FE4S_MOW_BIS_MGD"/>
    <property type="match status" value="1"/>
</dbReference>
<comment type="catalytic activity">
    <reaction evidence="16">
        <text>a quinone + NADH + 5 H(+)(in) = a quinol + NAD(+) + 4 H(+)(out)</text>
        <dbReference type="Rhea" id="RHEA:57888"/>
        <dbReference type="ChEBI" id="CHEBI:15378"/>
        <dbReference type="ChEBI" id="CHEBI:24646"/>
        <dbReference type="ChEBI" id="CHEBI:57540"/>
        <dbReference type="ChEBI" id="CHEBI:57945"/>
        <dbReference type="ChEBI" id="CHEBI:132124"/>
    </reaction>
</comment>
<evidence type="ECO:0000259" key="19">
    <source>
        <dbReference type="PROSITE" id="PS51669"/>
    </source>
</evidence>
<evidence type="ECO:0000256" key="17">
    <source>
        <dbReference type="RuleBase" id="RU004523"/>
    </source>
</evidence>
<evidence type="ECO:0000259" key="20">
    <source>
        <dbReference type="PROSITE" id="PS51839"/>
    </source>
</evidence>
<evidence type="ECO:0000256" key="12">
    <source>
        <dbReference type="ARBA" id="ARBA00026021"/>
    </source>
</evidence>
<dbReference type="PROSITE" id="PS51085">
    <property type="entry name" value="2FE2S_FER_2"/>
    <property type="match status" value="1"/>
</dbReference>
<dbReference type="GO" id="GO:0046872">
    <property type="term" value="F:metal ion binding"/>
    <property type="evidence" value="ECO:0007669"/>
    <property type="project" value="UniProtKB-KW"/>
</dbReference>
<dbReference type="InterPro" id="IPR006656">
    <property type="entry name" value="Mopterin_OxRdtase"/>
</dbReference>
<dbReference type="Pfam" id="PF04879">
    <property type="entry name" value="Molybdop_Fe4S4"/>
    <property type="match status" value="1"/>
</dbReference>
<keyword evidence="9" id="KW-0408">Iron</keyword>
<dbReference type="InterPro" id="IPR001041">
    <property type="entry name" value="2Fe-2S_ferredoxin-type"/>
</dbReference>
<evidence type="ECO:0000256" key="11">
    <source>
        <dbReference type="ARBA" id="ARBA00023027"/>
    </source>
</evidence>
<evidence type="ECO:0000313" key="22">
    <source>
        <dbReference type="Proteomes" id="UP000294404"/>
    </source>
</evidence>
<dbReference type="Gene3D" id="3.40.50.740">
    <property type="match status" value="1"/>
</dbReference>
<dbReference type="Gene3D" id="3.30.200.210">
    <property type="match status" value="1"/>
</dbReference>
<evidence type="ECO:0000259" key="18">
    <source>
        <dbReference type="PROSITE" id="PS51085"/>
    </source>
</evidence>
<dbReference type="Pfam" id="PF00384">
    <property type="entry name" value="Molybdopterin"/>
    <property type="match status" value="1"/>
</dbReference>
<keyword evidence="5" id="KW-0001">2Fe-2S</keyword>
<dbReference type="GO" id="GO:0016020">
    <property type="term" value="C:membrane"/>
    <property type="evidence" value="ECO:0007669"/>
    <property type="project" value="InterPro"/>
</dbReference>
<dbReference type="RefSeq" id="WP_154027224.1">
    <property type="nucleotide sequence ID" value="NZ_LR217695.1"/>
</dbReference>
<dbReference type="GO" id="GO:0051537">
    <property type="term" value="F:2 iron, 2 sulfur cluster binding"/>
    <property type="evidence" value="ECO:0007669"/>
    <property type="project" value="UniProtKB-KW"/>
</dbReference>
<comment type="subunit">
    <text evidence="12">Composed of 13 different subunits. Subunits NuoCD, E, F, and G constitute the peripheral sector of the complex.</text>
</comment>
<evidence type="ECO:0000313" key="21">
    <source>
        <dbReference type="EMBL" id="VFP78088.1"/>
    </source>
</evidence>
<comment type="similarity">
    <text evidence="2 17">Belongs to the complex I 75 kDa subunit family.</text>
</comment>
<evidence type="ECO:0000256" key="16">
    <source>
        <dbReference type="ARBA" id="ARBA00047712"/>
    </source>
</evidence>
<comment type="cofactor">
    <cofactor evidence="15">
        <name>[2Fe-2S] cluster</name>
        <dbReference type="ChEBI" id="CHEBI:190135"/>
    </cofactor>
</comment>
<keyword evidence="4" id="KW-0004">4Fe-4S</keyword>
<keyword evidence="8" id="KW-1278">Translocase</keyword>
<dbReference type="PANTHER" id="PTHR43105:SF10">
    <property type="entry name" value="NADH-QUINONE OXIDOREDUCTASE SUBUNIT G"/>
    <property type="match status" value="1"/>
</dbReference>
<dbReference type="GO" id="GO:0008137">
    <property type="term" value="F:NADH dehydrogenase (ubiquinone) activity"/>
    <property type="evidence" value="ECO:0007669"/>
    <property type="project" value="InterPro"/>
</dbReference>
<keyword evidence="10" id="KW-0411">Iron-sulfur</keyword>
<dbReference type="GO" id="GO:0051539">
    <property type="term" value="F:4 iron, 4 sulfur cluster binding"/>
    <property type="evidence" value="ECO:0007669"/>
    <property type="project" value="UniProtKB-KW"/>
</dbReference>
<evidence type="ECO:0000256" key="15">
    <source>
        <dbReference type="ARBA" id="ARBA00034078"/>
    </source>
</evidence>
<evidence type="ECO:0000256" key="1">
    <source>
        <dbReference type="ARBA" id="ARBA00001966"/>
    </source>
</evidence>